<dbReference type="InterPro" id="IPR017927">
    <property type="entry name" value="FAD-bd_FR_type"/>
</dbReference>
<dbReference type="PANTHER" id="PTHR30157:SF0">
    <property type="entry name" value="NADPH-DEPENDENT FERRIC-CHELATE REDUCTASE"/>
    <property type="match status" value="1"/>
</dbReference>
<gene>
    <name evidence="3" type="ORF">GCM10009802_20710</name>
</gene>
<dbReference type="Proteomes" id="UP001500443">
    <property type="component" value="Unassembled WGS sequence"/>
</dbReference>
<comment type="caution">
    <text evidence="3">The sequence shown here is derived from an EMBL/GenBank/DDBJ whole genome shotgun (WGS) entry which is preliminary data.</text>
</comment>
<dbReference type="Gene3D" id="2.40.30.10">
    <property type="entry name" value="Translation factors"/>
    <property type="match status" value="1"/>
</dbReference>
<dbReference type="Pfam" id="PF08021">
    <property type="entry name" value="FAD_binding_9"/>
    <property type="match status" value="1"/>
</dbReference>
<name>A0ABP5JLE8_9ACTN</name>
<reference evidence="4" key="1">
    <citation type="journal article" date="2019" name="Int. J. Syst. Evol. Microbiol.">
        <title>The Global Catalogue of Microorganisms (GCM) 10K type strain sequencing project: providing services to taxonomists for standard genome sequencing and annotation.</title>
        <authorList>
            <consortium name="The Broad Institute Genomics Platform"/>
            <consortium name="The Broad Institute Genome Sequencing Center for Infectious Disease"/>
            <person name="Wu L."/>
            <person name="Ma J."/>
        </authorList>
    </citation>
    <scope>NUCLEOTIDE SEQUENCE [LARGE SCALE GENOMIC DNA]</scope>
    <source>
        <strain evidence="4">JCM 15481</strain>
    </source>
</reference>
<keyword evidence="4" id="KW-1185">Reference proteome</keyword>
<feature type="region of interest" description="Disordered" evidence="1">
    <location>
        <begin position="1"/>
        <end position="21"/>
    </location>
</feature>
<dbReference type="InterPro" id="IPR039374">
    <property type="entry name" value="SIP_fam"/>
</dbReference>
<proteinExistence type="predicted"/>
<sequence>MTTEPTTQTEEQAEPAEDAAAAEPFRFFRLEVARTERLSPTLLRITFTGGDGTGGTGGLDGFASGGCDQSLSLFLPHPGQAEPVMPTGPDWFNEYRALDPGERAVLRSYTVRAQRPGEVDIDFVLHTDPAGPAAQWAGDAGPGDWIIALGPAVPDNTGVRFRLPEGADYVIVAADETALPAAAAILESLPAGLPAKVWIRVPHADDAIKLHTAADAEISWLTGDTAGVVDALRAAELPAGTPYAWLAGEAGMVRELRRQLVREREFDRRAVSFTGYWRRGASEDQFRYEAPDEGETGAEGEAAAG</sequence>
<accession>A0ABP5JLE8</accession>
<dbReference type="Gene3D" id="3.40.50.80">
    <property type="entry name" value="Nucleotide-binding domain of ferredoxin-NADP reductase (FNR) module"/>
    <property type="match status" value="1"/>
</dbReference>
<feature type="compositionally biased region" description="Low complexity" evidence="1">
    <location>
        <begin position="1"/>
        <end position="10"/>
    </location>
</feature>
<dbReference type="InterPro" id="IPR017938">
    <property type="entry name" value="Riboflavin_synthase-like_b-brl"/>
</dbReference>
<dbReference type="InterPro" id="IPR013113">
    <property type="entry name" value="SIP_FAD-bd"/>
</dbReference>
<evidence type="ECO:0000259" key="2">
    <source>
        <dbReference type="PROSITE" id="PS51384"/>
    </source>
</evidence>
<dbReference type="SUPFAM" id="SSF63380">
    <property type="entry name" value="Riboflavin synthase domain-like"/>
    <property type="match status" value="1"/>
</dbReference>
<dbReference type="CDD" id="cd06193">
    <property type="entry name" value="siderophore_interacting"/>
    <property type="match status" value="1"/>
</dbReference>
<evidence type="ECO:0000256" key="1">
    <source>
        <dbReference type="SAM" id="MobiDB-lite"/>
    </source>
</evidence>
<protein>
    <submittedName>
        <fullName evidence="3">Siderophore-interacting protein</fullName>
    </submittedName>
</protein>
<feature type="domain" description="FAD-binding FR-type" evidence="2">
    <location>
        <begin position="25"/>
        <end position="164"/>
    </location>
</feature>
<dbReference type="InterPro" id="IPR007037">
    <property type="entry name" value="SIP_rossman_dom"/>
</dbReference>
<dbReference type="InterPro" id="IPR039261">
    <property type="entry name" value="FNR_nucleotide-bd"/>
</dbReference>
<dbReference type="Pfam" id="PF04954">
    <property type="entry name" value="SIP"/>
    <property type="match status" value="1"/>
</dbReference>
<evidence type="ECO:0000313" key="4">
    <source>
        <dbReference type="Proteomes" id="UP001500443"/>
    </source>
</evidence>
<dbReference type="PANTHER" id="PTHR30157">
    <property type="entry name" value="FERRIC REDUCTASE, NADPH-DEPENDENT"/>
    <property type="match status" value="1"/>
</dbReference>
<dbReference type="RefSeq" id="WP_344289509.1">
    <property type="nucleotide sequence ID" value="NZ_BAAAPF010000043.1"/>
</dbReference>
<organism evidence="3 4">
    <name type="scientific">Streptomyces synnematoformans</name>
    <dbReference type="NCBI Taxonomy" id="415721"/>
    <lineage>
        <taxon>Bacteria</taxon>
        <taxon>Bacillati</taxon>
        <taxon>Actinomycetota</taxon>
        <taxon>Actinomycetes</taxon>
        <taxon>Kitasatosporales</taxon>
        <taxon>Streptomycetaceae</taxon>
        <taxon>Streptomyces</taxon>
    </lineage>
</organism>
<dbReference type="PROSITE" id="PS51384">
    <property type="entry name" value="FAD_FR"/>
    <property type="match status" value="1"/>
</dbReference>
<feature type="region of interest" description="Disordered" evidence="1">
    <location>
        <begin position="284"/>
        <end position="305"/>
    </location>
</feature>
<evidence type="ECO:0000313" key="3">
    <source>
        <dbReference type="EMBL" id="GAA2118840.1"/>
    </source>
</evidence>
<dbReference type="EMBL" id="BAAAPF010000043">
    <property type="protein sequence ID" value="GAA2118840.1"/>
    <property type="molecule type" value="Genomic_DNA"/>
</dbReference>